<evidence type="ECO:0000313" key="5">
    <source>
        <dbReference type="EMBL" id="KAG7093913.1"/>
    </source>
</evidence>
<dbReference type="InterPro" id="IPR015943">
    <property type="entry name" value="WD40/YVTN_repeat-like_dom_sf"/>
</dbReference>
<evidence type="ECO:0000256" key="2">
    <source>
        <dbReference type="ARBA" id="ARBA00022737"/>
    </source>
</evidence>
<keyword evidence="4" id="KW-0472">Membrane</keyword>
<proteinExistence type="predicted"/>
<dbReference type="InterPro" id="IPR036322">
    <property type="entry name" value="WD40_repeat_dom_sf"/>
</dbReference>
<evidence type="ECO:0000256" key="4">
    <source>
        <dbReference type="SAM" id="Phobius"/>
    </source>
</evidence>
<accession>A0A9P7S3K8</accession>
<dbReference type="SUPFAM" id="SSF50978">
    <property type="entry name" value="WD40 repeat-like"/>
    <property type="match status" value="1"/>
</dbReference>
<keyword evidence="2" id="KW-0677">Repeat</keyword>
<evidence type="ECO:0000256" key="3">
    <source>
        <dbReference type="PROSITE-ProRule" id="PRU00221"/>
    </source>
</evidence>
<feature type="transmembrane region" description="Helical" evidence="4">
    <location>
        <begin position="354"/>
        <end position="373"/>
    </location>
</feature>
<dbReference type="Gene3D" id="2.130.10.10">
    <property type="entry name" value="YVTN repeat-like/Quinoprotein amine dehydrogenase"/>
    <property type="match status" value="2"/>
</dbReference>
<dbReference type="PANTHER" id="PTHR22847:SF637">
    <property type="entry name" value="WD REPEAT DOMAIN 5B"/>
    <property type="match status" value="1"/>
</dbReference>
<dbReference type="SMART" id="SM00320">
    <property type="entry name" value="WD40"/>
    <property type="match status" value="2"/>
</dbReference>
<protein>
    <submittedName>
        <fullName evidence="5">Uncharacterized protein</fullName>
    </submittedName>
</protein>
<keyword evidence="4" id="KW-0812">Transmembrane</keyword>
<dbReference type="PANTHER" id="PTHR22847">
    <property type="entry name" value="WD40 REPEAT PROTEIN"/>
    <property type="match status" value="1"/>
</dbReference>
<dbReference type="OrthoDB" id="2654453at2759"/>
<dbReference type="Proteomes" id="UP001049176">
    <property type="component" value="Chromosome 4"/>
</dbReference>
<dbReference type="GO" id="GO:1990234">
    <property type="term" value="C:transferase complex"/>
    <property type="evidence" value="ECO:0007669"/>
    <property type="project" value="UniProtKB-ARBA"/>
</dbReference>
<dbReference type="RefSeq" id="XP_043010383.1">
    <property type="nucleotide sequence ID" value="XM_043152297.1"/>
</dbReference>
<name>A0A9P7S3K8_9AGAR</name>
<feature type="repeat" description="WD" evidence="3">
    <location>
        <begin position="20"/>
        <end position="60"/>
    </location>
</feature>
<dbReference type="Pfam" id="PF00400">
    <property type="entry name" value="WD40"/>
    <property type="match status" value="2"/>
</dbReference>
<gene>
    <name evidence="5" type="ORF">E1B28_007549</name>
</gene>
<dbReference type="InterPro" id="IPR001680">
    <property type="entry name" value="WD40_rpt"/>
</dbReference>
<dbReference type="AlphaFoldDB" id="A0A9P7S3K8"/>
<evidence type="ECO:0000256" key="1">
    <source>
        <dbReference type="ARBA" id="ARBA00022574"/>
    </source>
</evidence>
<keyword evidence="6" id="KW-1185">Reference proteome</keyword>
<comment type="caution">
    <text evidence="5">The sequence shown here is derived from an EMBL/GenBank/DDBJ whole genome shotgun (WGS) entry which is preliminary data.</text>
</comment>
<dbReference type="KEGG" id="more:E1B28_007549"/>
<dbReference type="GeneID" id="66076625"/>
<keyword evidence="1 3" id="KW-0853">WD repeat</keyword>
<evidence type="ECO:0000313" key="6">
    <source>
        <dbReference type="Proteomes" id="UP001049176"/>
    </source>
</evidence>
<organism evidence="5 6">
    <name type="scientific">Marasmius oreades</name>
    <name type="common">fairy-ring Marasmius</name>
    <dbReference type="NCBI Taxonomy" id="181124"/>
    <lineage>
        <taxon>Eukaryota</taxon>
        <taxon>Fungi</taxon>
        <taxon>Dikarya</taxon>
        <taxon>Basidiomycota</taxon>
        <taxon>Agaricomycotina</taxon>
        <taxon>Agaricomycetes</taxon>
        <taxon>Agaricomycetidae</taxon>
        <taxon>Agaricales</taxon>
        <taxon>Marasmiineae</taxon>
        <taxon>Marasmiaceae</taxon>
        <taxon>Marasmius</taxon>
    </lineage>
</organism>
<sequence>MQNDMPTISKNRNFKLRALLQGHTGSVACLAAHPLGTLLASGGEKGTQIWDLRNGEQLNSPTNGAERGATLAITFITRTDDTDDGLAFGTDDGWLSIWRRRGNNDFAEVYCNRLEGGKDGQEISAMAYDIKSCQLVVAHRSEKIHRFVIDAEMQPTKICSVRIANHYPQAVAFGQTAARGPEIWSFGRDDGKIHVLDEEGKIVKTKTTGVVIGHAAIHVRDDTFIVNDVSQGVGLYKLSSTDRIKTFEVSTDKLLPRNVCFHEDGSTIVIGSDNGRVYVFDRRTGEVGDIIDIGVHEWTQSLATVEVEGVPLIIVGDSGDHAGNTPLQIWEKVKVKVPASDEGGGRKVGGGFNWLQFICILLSILFVLENVLVSAM</sequence>
<dbReference type="EMBL" id="CM032184">
    <property type="protein sequence ID" value="KAG7093913.1"/>
    <property type="molecule type" value="Genomic_DNA"/>
</dbReference>
<dbReference type="PROSITE" id="PS50082">
    <property type="entry name" value="WD_REPEATS_2"/>
    <property type="match status" value="1"/>
</dbReference>
<keyword evidence="4" id="KW-1133">Transmembrane helix</keyword>
<reference evidence="5" key="1">
    <citation type="journal article" date="2021" name="Genome Biol. Evol.">
        <title>The assembled and annotated genome of the fairy-ring fungus Marasmius oreades.</title>
        <authorList>
            <person name="Hiltunen M."/>
            <person name="Ament-Velasquez S.L."/>
            <person name="Johannesson H."/>
        </authorList>
    </citation>
    <scope>NUCLEOTIDE SEQUENCE</scope>
    <source>
        <strain evidence="5">03SP1</strain>
    </source>
</reference>